<keyword evidence="2" id="KW-1185">Reference proteome</keyword>
<dbReference type="EMBL" id="BMKL01000001">
    <property type="protein sequence ID" value="GGD92339.1"/>
    <property type="molecule type" value="Genomic_DNA"/>
</dbReference>
<dbReference type="Proteomes" id="UP000619041">
    <property type="component" value="Unassembled WGS sequence"/>
</dbReference>
<name>A0ABQ1S4F4_9SPHN</name>
<accession>A0ABQ1S4F4</accession>
<comment type="caution">
    <text evidence="1">The sequence shown here is derived from an EMBL/GenBank/DDBJ whole genome shotgun (WGS) entry which is preliminary data.</text>
</comment>
<evidence type="ECO:0000313" key="1">
    <source>
        <dbReference type="EMBL" id="GGD92339.1"/>
    </source>
</evidence>
<evidence type="ECO:0000313" key="2">
    <source>
        <dbReference type="Proteomes" id="UP000619041"/>
    </source>
</evidence>
<protein>
    <submittedName>
        <fullName evidence="1">Uncharacterized protein</fullName>
    </submittedName>
</protein>
<organism evidence="1 2">
    <name type="scientific">Tsuneonella deserti</name>
    <dbReference type="NCBI Taxonomy" id="2035528"/>
    <lineage>
        <taxon>Bacteria</taxon>
        <taxon>Pseudomonadati</taxon>
        <taxon>Pseudomonadota</taxon>
        <taxon>Alphaproteobacteria</taxon>
        <taxon>Sphingomonadales</taxon>
        <taxon>Erythrobacteraceae</taxon>
        <taxon>Tsuneonella</taxon>
    </lineage>
</organism>
<sequence>MPGCEQHSQDSQLLIAVLTPSIDPKGDEYGDYWPDYDAQQGEQFIELKPKEGVSVHPNIPTNFSNK</sequence>
<reference evidence="2" key="1">
    <citation type="journal article" date="2019" name="Int. J. Syst. Evol. Microbiol.">
        <title>The Global Catalogue of Microorganisms (GCM) 10K type strain sequencing project: providing services to taxonomists for standard genome sequencing and annotation.</title>
        <authorList>
            <consortium name="The Broad Institute Genomics Platform"/>
            <consortium name="The Broad Institute Genome Sequencing Center for Infectious Disease"/>
            <person name="Wu L."/>
            <person name="Ma J."/>
        </authorList>
    </citation>
    <scope>NUCLEOTIDE SEQUENCE [LARGE SCALE GENOMIC DNA]</scope>
    <source>
        <strain evidence="2">CGMCC 1.15959</strain>
    </source>
</reference>
<gene>
    <name evidence="1" type="ORF">GCM10011515_10050</name>
</gene>
<proteinExistence type="predicted"/>